<evidence type="ECO:0000313" key="3">
    <source>
        <dbReference type="EMBL" id="OHU91477.1"/>
    </source>
</evidence>
<name>A0A1S1MWM5_9GAMM</name>
<dbReference type="EMBL" id="MKJU01000025">
    <property type="protein sequence ID" value="OHU91477.1"/>
    <property type="molecule type" value="Genomic_DNA"/>
</dbReference>
<organism evidence="3 4">
    <name type="scientific">Pseudoalteromonas amylolytica</name>
    <dbReference type="NCBI Taxonomy" id="1859457"/>
    <lineage>
        <taxon>Bacteria</taxon>
        <taxon>Pseudomonadati</taxon>
        <taxon>Pseudomonadota</taxon>
        <taxon>Gammaproteobacteria</taxon>
        <taxon>Alteromonadales</taxon>
        <taxon>Pseudoalteromonadaceae</taxon>
        <taxon>Pseudoalteromonas</taxon>
    </lineage>
</organism>
<gene>
    <name evidence="3" type="ORF">BET10_11745</name>
</gene>
<feature type="chain" id="PRO_5010331106" description="DUF3450 domain-containing protein" evidence="2">
    <location>
        <begin position="19"/>
        <end position="239"/>
    </location>
</feature>
<evidence type="ECO:0000313" key="4">
    <source>
        <dbReference type="Proteomes" id="UP000179786"/>
    </source>
</evidence>
<dbReference type="Gene3D" id="1.10.287.1490">
    <property type="match status" value="1"/>
</dbReference>
<comment type="caution">
    <text evidence="3">The sequence shown here is derived from an EMBL/GenBank/DDBJ whole genome shotgun (WGS) entry which is preliminary data.</text>
</comment>
<evidence type="ECO:0000256" key="2">
    <source>
        <dbReference type="SAM" id="SignalP"/>
    </source>
</evidence>
<feature type="signal peptide" evidence="2">
    <location>
        <begin position="1"/>
        <end position="18"/>
    </location>
</feature>
<feature type="coiled-coil region" evidence="1">
    <location>
        <begin position="114"/>
        <end position="155"/>
    </location>
</feature>
<keyword evidence="1" id="KW-0175">Coiled coil</keyword>
<keyword evidence="2" id="KW-0732">Signal</keyword>
<proteinExistence type="predicted"/>
<sequence>MCKPLLLLTLLFSFKALSLPKHSELVQLSNLLNNKLTQSIQDSRVKLDDIHTLYAPAQGVHIAFEFKIDDDETPAPHIAHSFSQNDEFVALKQQLRVLSHQIFSLEKQQAMISDKASADQITKLKQELAQANQQKTELAEQYNALTNKLSRQYQRAQLITTVEQIAANVLCSETKFDLMASLDKPFDESVAVTLNSWPDSKDEQPQSLVWVFSTKAIEQCQSSSLSSEQFLQQKVQVQL</sequence>
<protein>
    <recommendedName>
        <fullName evidence="5">DUF3450 domain-containing protein</fullName>
    </recommendedName>
</protein>
<keyword evidence="4" id="KW-1185">Reference proteome</keyword>
<evidence type="ECO:0000256" key="1">
    <source>
        <dbReference type="SAM" id="Coils"/>
    </source>
</evidence>
<dbReference type="RefSeq" id="WP_070985392.1">
    <property type="nucleotide sequence ID" value="NZ_MKJU01000025.1"/>
</dbReference>
<dbReference type="OrthoDB" id="6292582at2"/>
<dbReference type="AlphaFoldDB" id="A0A1S1MWM5"/>
<dbReference type="Proteomes" id="UP000179786">
    <property type="component" value="Unassembled WGS sequence"/>
</dbReference>
<accession>A0A1S1MWM5</accession>
<reference evidence="3 4" key="1">
    <citation type="submission" date="2016-09" db="EMBL/GenBank/DDBJ databases">
        <title>Pseudoalteromonas amylolytica sp. nov., isolated from the surface seawater.</title>
        <authorList>
            <person name="Wu Y.-H."/>
            <person name="Cheng H."/>
            <person name="Jin X.-B."/>
            <person name="Wang C.-S."/>
            <person name="Xu X.-W."/>
        </authorList>
    </citation>
    <scope>NUCLEOTIDE SEQUENCE [LARGE SCALE GENOMIC DNA]</scope>
    <source>
        <strain evidence="3 4">JW1</strain>
    </source>
</reference>
<evidence type="ECO:0008006" key="5">
    <source>
        <dbReference type="Google" id="ProtNLM"/>
    </source>
</evidence>